<keyword evidence="7 8" id="KW-0472">Membrane</keyword>
<keyword evidence="6 8" id="KW-1133">Transmembrane helix</keyword>
<dbReference type="InterPro" id="IPR027417">
    <property type="entry name" value="P-loop_NTPase"/>
</dbReference>
<feature type="transmembrane region" description="Helical" evidence="8">
    <location>
        <begin position="322"/>
        <end position="344"/>
    </location>
</feature>
<feature type="transmembrane region" description="Helical" evidence="8">
    <location>
        <begin position="434"/>
        <end position="455"/>
    </location>
</feature>
<dbReference type="Gramene" id="ABP01028">
    <property type="protein sequence ID" value="ABP01028"/>
    <property type="gene ID" value="OSTLU_992"/>
</dbReference>
<dbReference type="InterPro" id="IPR050352">
    <property type="entry name" value="ABCG_transporters"/>
</dbReference>
<sequence length="585" mass="64381">TTKTILRDVTGSARPGEVLALMGPTGSGKTSLLNALAGRTPLGGTLRGTITVDDAGRDETFMREKVAYVMQEELLFPFLSVEETLTLHCRLRRARLSEAEVAASVEEIVAELGLAKVRASPVGRPGGLPRGVSGGERKRVNIGVEMVGDPEALFLDEPTSGLDSFQAQRVVYALRQLAAVGRTVVCTIHQPRSSIYGMFDQLLLISEGRLLYIGEAKDAVGYFASLRFECPNLTNPADYFMDITSLDARNPEREKSSRERIEFFATEAMTRRLGEKAVASALKQHRARSAAPTEYDPTHASWIQQFVLLVRRGLINQRRDFIGVRVTLALEMMYALIVSALFRGVGHDQKGVQDRIGCLFFVVLNVAYTSALPAINVFAGEKGIVVRERASGAYKWSSYYMSKYVTELPRLIPRLIFCALVYWIVGLRKTQYNFWIFVAIIIAEAMSLTALGLLMASAMPIGAALALGPACITIFTLFGGIYLNIDSIPAGARWIRFMDPIFYAYSALVSNEFGGDPIAFSCESSTTRCLETGAAVLELYAFEDVKVGIQIMAQYLLQIGIHFFAFNALRRTSKQYMPLSALTGN</sequence>
<dbReference type="GeneID" id="5006607"/>
<dbReference type="GO" id="GO:0140359">
    <property type="term" value="F:ABC-type transporter activity"/>
    <property type="evidence" value="ECO:0007669"/>
    <property type="project" value="InterPro"/>
</dbReference>
<organism evidence="10 11">
    <name type="scientific">Ostreococcus lucimarinus (strain CCE9901)</name>
    <dbReference type="NCBI Taxonomy" id="436017"/>
    <lineage>
        <taxon>Eukaryota</taxon>
        <taxon>Viridiplantae</taxon>
        <taxon>Chlorophyta</taxon>
        <taxon>Mamiellophyceae</taxon>
        <taxon>Mamiellales</taxon>
        <taxon>Bathycoccaceae</taxon>
        <taxon>Ostreococcus</taxon>
    </lineage>
</organism>
<dbReference type="PROSITE" id="PS00211">
    <property type="entry name" value="ABC_TRANSPORTER_1"/>
    <property type="match status" value="1"/>
</dbReference>
<dbReference type="InterPro" id="IPR003439">
    <property type="entry name" value="ABC_transporter-like_ATP-bd"/>
</dbReference>
<dbReference type="HOGENOM" id="CLU_000604_57_8_1"/>
<evidence type="ECO:0000313" key="10">
    <source>
        <dbReference type="EMBL" id="ABP01028.1"/>
    </source>
</evidence>
<keyword evidence="5" id="KW-0067">ATP-binding</keyword>
<accession>A4SB40</accession>
<comment type="subcellular location">
    <subcellularLocation>
        <location evidence="1">Membrane</location>
        <topology evidence="1">Multi-pass membrane protein</topology>
    </subcellularLocation>
</comment>
<dbReference type="SMART" id="SM00382">
    <property type="entry name" value="AAA"/>
    <property type="match status" value="1"/>
</dbReference>
<keyword evidence="2" id="KW-0813">Transport</keyword>
<dbReference type="Pfam" id="PF00005">
    <property type="entry name" value="ABC_tran"/>
    <property type="match status" value="1"/>
</dbReference>
<evidence type="ECO:0000256" key="1">
    <source>
        <dbReference type="ARBA" id="ARBA00004141"/>
    </source>
</evidence>
<dbReference type="InterPro" id="IPR017871">
    <property type="entry name" value="ABC_transporter-like_CS"/>
</dbReference>
<feature type="transmembrane region" description="Helical" evidence="8">
    <location>
        <begin position="411"/>
        <end position="427"/>
    </location>
</feature>
<evidence type="ECO:0000256" key="2">
    <source>
        <dbReference type="ARBA" id="ARBA00022448"/>
    </source>
</evidence>
<evidence type="ECO:0000259" key="9">
    <source>
        <dbReference type="PROSITE" id="PS50893"/>
    </source>
</evidence>
<dbReference type="RefSeq" id="XP_001422711.1">
    <property type="nucleotide sequence ID" value="XM_001422674.1"/>
</dbReference>
<dbReference type="Pfam" id="PF01061">
    <property type="entry name" value="ABC2_membrane"/>
    <property type="match status" value="1"/>
</dbReference>
<evidence type="ECO:0000256" key="6">
    <source>
        <dbReference type="ARBA" id="ARBA00022989"/>
    </source>
</evidence>
<dbReference type="InterPro" id="IPR043926">
    <property type="entry name" value="ABCG_dom"/>
</dbReference>
<feature type="non-terminal residue" evidence="10">
    <location>
        <position position="585"/>
    </location>
</feature>
<name>A4SB40_OSTLU</name>
<feature type="domain" description="ABC transporter" evidence="9">
    <location>
        <begin position="2"/>
        <end position="232"/>
    </location>
</feature>
<evidence type="ECO:0000256" key="8">
    <source>
        <dbReference type="SAM" id="Phobius"/>
    </source>
</evidence>
<dbReference type="GO" id="GO:0005524">
    <property type="term" value="F:ATP binding"/>
    <property type="evidence" value="ECO:0007669"/>
    <property type="project" value="UniProtKB-KW"/>
</dbReference>
<evidence type="ECO:0000256" key="7">
    <source>
        <dbReference type="ARBA" id="ARBA00023136"/>
    </source>
</evidence>
<evidence type="ECO:0000313" key="11">
    <source>
        <dbReference type="Proteomes" id="UP000001568"/>
    </source>
</evidence>
<dbReference type="PANTHER" id="PTHR48041">
    <property type="entry name" value="ABC TRANSPORTER G FAMILY MEMBER 28"/>
    <property type="match status" value="1"/>
</dbReference>
<dbReference type="GO" id="GO:0016887">
    <property type="term" value="F:ATP hydrolysis activity"/>
    <property type="evidence" value="ECO:0007669"/>
    <property type="project" value="InterPro"/>
</dbReference>
<reference evidence="10 11" key="1">
    <citation type="journal article" date="2007" name="Proc. Natl. Acad. Sci. U.S.A.">
        <title>The tiny eukaryote Ostreococcus provides genomic insights into the paradox of plankton speciation.</title>
        <authorList>
            <person name="Palenik B."/>
            <person name="Grimwood J."/>
            <person name="Aerts A."/>
            <person name="Rouze P."/>
            <person name="Salamov A."/>
            <person name="Putnam N."/>
            <person name="Dupont C."/>
            <person name="Jorgensen R."/>
            <person name="Derelle E."/>
            <person name="Rombauts S."/>
            <person name="Zhou K."/>
            <person name="Otillar R."/>
            <person name="Merchant S.S."/>
            <person name="Podell S."/>
            <person name="Gaasterland T."/>
            <person name="Napoli C."/>
            <person name="Gendler K."/>
            <person name="Manuell A."/>
            <person name="Tai V."/>
            <person name="Vallon O."/>
            <person name="Piganeau G."/>
            <person name="Jancek S."/>
            <person name="Heijde M."/>
            <person name="Jabbari K."/>
            <person name="Bowler C."/>
            <person name="Lohr M."/>
            <person name="Robbens S."/>
            <person name="Werner G."/>
            <person name="Dubchak I."/>
            <person name="Pazour G.J."/>
            <person name="Ren Q."/>
            <person name="Paulsen I."/>
            <person name="Delwiche C."/>
            <person name="Schmutz J."/>
            <person name="Rokhsar D."/>
            <person name="Van de Peer Y."/>
            <person name="Moreau H."/>
            <person name="Grigoriev I.V."/>
        </authorList>
    </citation>
    <scope>NUCLEOTIDE SEQUENCE [LARGE SCALE GENOMIC DNA]</scope>
    <source>
        <strain evidence="10 11">CCE9901</strain>
    </source>
</reference>
<evidence type="ECO:0000256" key="3">
    <source>
        <dbReference type="ARBA" id="ARBA00022692"/>
    </source>
</evidence>
<dbReference type="OrthoDB" id="66620at2759"/>
<feature type="transmembrane region" description="Helical" evidence="8">
    <location>
        <begin position="461"/>
        <end position="483"/>
    </location>
</feature>
<dbReference type="SUPFAM" id="SSF52540">
    <property type="entry name" value="P-loop containing nucleoside triphosphate hydrolases"/>
    <property type="match status" value="1"/>
</dbReference>
<keyword evidence="11" id="KW-1185">Reference proteome</keyword>
<dbReference type="PROSITE" id="PS50893">
    <property type="entry name" value="ABC_TRANSPORTER_2"/>
    <property type="match status" value="1"/>
</dbReference>
<dbReference type="KEGG" id="olu:OSTLU_992"/>
<evidence type="ECO:0000256" key="4">
    <source>
        <dbReference type="ARBA" id="ARBA00022741"/>
    </source>
</evidence>
<dbReference type="Gene3D" id="3.40.50.300">
    <property type="entry name" value="P-loop containing nucleotide triphosphate hydrolases"/>
    <property type="match status" value="1"/>
</dbReference>
<protein>
    <submittedName>
        <fullName evidence="10">ABC(ABCG) family transporter: White protein-like protein (ABCG)</fullName>
    </submittedName>
</protein>
<dbReference type="PANTHER" id="PTHR48041:SF41">
    <property type="entry name" value="ABC TRANSPORTER G FAMILY"/>
    <property type="match status" value="1"/>
</dbReference>
<dbReference type="Pfam" id="PF19055">
    <property type="entry name" value="ABC2_membrane_7"/>
    <property type="match status" value="1"/>
</dbReference>
<evidence type="ECO:0000256" key="5">
    <source>
        <dbReference type="ARBA" id="ARBA00022840"/>
    </source>
</evidence>
<dbReference type="EMBL" id="CP000600">
    <property type="protein sequence ID" value="ABP01028.1"/>
    <property type="molecule type" value="Genomic_DNA"/>
</dbReference>
<keyword evidence="3 8" id="KW-0812">Transmembrane</keyword>
<dbReference type="Proteomes" id="UP000001568">
    <property type="component" value="Chromosome 20"/>
</dbReference>
<dbReference type="eggNOG" id="KOG0061">
    <property type="taxonomic scope" value="Eukaryota"/>
</dbReference>
<dbReference type="OMA" id="CAHTHTI"/>
<dbReference type="InterPro" id="IPR013525">
    <property type="entry name" value="ABC2_TM"/>
</dbReference>
<feature type="non-terminal residue" evidence="10">
    <location>
        <position position="1"/>
    </location>
</feature>
<keyword evidence="4" id="KW-0547">Nucleotide-binding</keyword>
<dbReference type="CDD" id="cd03213">
    <property type="entry name" value="ABCG_EPDR"/>
    <property type="match status" value="1"/>
</dbReference>
<feature type="transmembrane region" description="Helical" evidence="8">
    <location>
        <begin position="356"/>
        <end position="379"/>
    </location>
</feature>
<dbReference type="InterPro" id="IPR003593">
    <property type="entry name" value="AAA+_ATPase"/>
</dbReference>
<gene>
    <name evidence="10" type="ORF">OSTLU_992</name>
</gene>
<proteinExistence type="predicted"/>
<dbReference type="GO" id="GO:0016020">
    <property type="term" value="C:membrane"/>
    <property type="evidence" value="ECO:0007669"/>
    <property type="project" value="UniProtKB-SubCell"/>
</dbReference>
<dbReference type="AlphaFoldDB" id="A4SB40"/>